<feature type="region of interest" description="Disordered" evidence="9">
    <location>
        <begin position="957"/>
        <end position="977"/>
    </location>
</feature>
<dbReference type="Pfam" id="PF00176">
    <property type="entry name" value="SNF2-rel_dom"/>
    <property type="match status" value="1"/>
</dbReference>
<protein>
    <recommendedName>
        <fullName evidence="14">E3 ubiquitin-protein ligase SHPRH</fullName>
    </recommendedName>
</protein>
<dbReference type="GO" id="GO:0016787">
    <property type="term" value="F:hydrolase activity"/>
    <property type="evidence" value="ECO:0007669"/>
    <property type="project" value="UniProtKB-KW"/>
</dbReference>
<dbReference type="Gene3D" id="3.40.50.300">
    <property type="entry name" value="P-loop containing nucleotide triphosphate hydrolases"/>
    <property type="match status" value="2"/>
</dbReference>
<feature type="compositionally biased region" description="Polar residues" evidence="9">
    <location>
        <begin position="442"/>
        <end position="464"/>
    </location>
</feature>
<evidence type="ECO:0000256" key="6">
    <source>
        <dbReference type="ARBA" id="ARBA00022840"/>
    </source>
</evidence>
<dbReference type="InterPro" id="IPR027417">
    <property type="entry name" value="P-loop_NTPase"/>
</dbReference>
<keyword evidence="4" id="KW-0378">Hydrolase</keyword>
<dbReference type="Pfam" id="PF26021">
    <property type="entry name" value="Ferritin_C144_05"/>
    <property type="match status" value="1"/>
</dbReference>
<feature type="coiled-coil region" evidence="8">
    <location>
        <begin position="1311"/>
        <end position="1338"/>
    </location>
</feature>
<sequence length="1682" mass="190721">MSGAGTTFPSTSAYTFELPPHRYDVDQLAKSVEAALGSKGKGKDGDASSSATHFHLHTCTIESSLQIPHAEVFYWRRGPQPNPAYELYTSLRSKLTDNLEPYSTLDIASADDIVRPNYSPPAHLAQTGPYSQGIKVHLPGTHKKKPLAELESLPRSVNREWIPSSTAWDMQNWLHALLSLDPKYEPMRKGGYRDDKRRFNLQSNLKICWLPNDSDDGVDIKLLLTINVMLSMETIFDPLPEIGHDMLGLILHSLIPSPTAKIFRRELESRAAALNDFYACLRPAPDLPFNYSANQLQPTEMVSKLLPFQTRTVRLLLQREQGADHKENRDPIGFWKGYDFGQKDGRVAYRRLTGDVKLVGGPGHATKVDRKGKGRAIEASPERGSDDLTHEEEKDVPALLNLSGIRGTMLCEEMGLGKTVEAIALVLLNRHPLSKPRIVSVPTDSQASGSLTTSSEPHRATTNISKGGKSKKREKEATPDPVPVIDPLHGTPGMEIEEVKRWVEGEQAAFADRKAWDDQAQLNVTEVATTLIVTPPSLLKQWVSEMQRHAPTLRVCVYEGWKSLQKGVEKQRSARMKAAEAEKKRKAVAFRDQTRNKYARNNASRRVKVEVDANGNDEEEEGTLQVTQRQFVEYVRAHDIVVTTYQLYLLTYCPFSVSQDLKVALPAPPRSRRSTANYKPNERPRSPLVMVEWWRVIMDEVQLAGDQSDAANMVSLIPRKNSLAVSGTPARADIKDLMGSLKFLRVPLIPYDQRIWHRLQQASMRSAFEGLFRAIAVRTTKKEVSGEFNLPHQTRYVVPIELSEIELHYYNDTLDRFRERLRLPLYPGEPRPEDWALDRHLFIACLRNLRQICTHIQVGQMGEGVVPRAERRLHLGRALMTMSEALEKMRNDHTQEFLLDTRKQTREMIKKAQLLILDEKDEVRYLTAINIYEKVRTILDKQLAPVREHLKELLGGREDTAELDRNNSPERHQTQQEKEKALAITTARQTIREILIVLHQAWFFEGDVRHMLKQQEEEINCYAQADSIRKEILKQPLHSANLSVEYLQRQLGQKAALHDVAELTTEETDNRGGILSNDTINQLNDLLEIMNDNAYLVFEWRAKIIALLSSPIEGDSTEDSAENAKAGQSTEVEDPEQEFYAEALKAQGEVEAYLIAHAAAIADRREFLLENRTTLEEFEARQKKQRTTKAAMTAVAESTLKDVPDELKEQTALLMAERQAFRDARVEKGCERPLKGLLIDLYGVASGPNRHEEVLIAQRMASMLKAYIAKQTEYVDKLNEELDLFQATFNKRVKYFAALQEISDSVTAPEYKDLATSIEKHTAEIEKLEVKLARMVVKGRYLQYLGNKDRDHEDIREDCIICFGSSDDTQAVLLECGHYFCSSCYKEYRKSPMGRKCPSCRMDIDGKEVTKIKLNTHKIDTTSMDPGSKAKDDDEMKVEAEVGASAQLPESQDEEVSAEYIEEVERERRNADLRRLKMMDMDKIRDVRGMDMLGEYGSKINFLIKHLLYFKSREPDARHVIFSNWSDSLNIVMQALRANDIKFTSFDEGKKRKDVVDKFLKDKSIKVFLLHAEKESSGLTLTSCRVVHLLEPVLRHSFELQAIGRVDRLGQDKETSVYCYATLETVESRILSQGVRNGTSIYLDEENADQHVAEMPNVASAANKGGDVGGDGNEEDLLGLIM</sequence>
<feature type="compositionally biased region" description="Basic and acidic residues" evidence="9">
    <location>
        <begin position="380"/>
        <end position="393"/>
    </location>
</feature>
<evidence type="ECO:0000256" key="7">
    <source>
        <dbReference type="PROSITE-ProRule" id="PRU00175"/>
    </source>
</evidence>
<dbReference type="RefSeq" id="XP_066085891.1">
    <property type="nucleotide sequence ID" value="XM_066229794.1"/>
</dbReference>
<dbReference type="InterPro" id="IPR052583">
    <property type="entry name" value="ATP-helicase/E3_Ub-Ligase"/>
</dbReference>
<evidence type="ECO:0000256" key="1">
    <source>
        <dbReference type="ARBA" id="ARBA00022723"/>
    </source>
</evidence>
<keyword evidence="2" id="KW-0547">Nucleotide-binding</keyword>
<evidence type="ECO:0008006" key="14">
    <source>
        <dbReference type="Google" id="ProtNLM"/>
    </source>
</evidence>
<feature type="region of interest" description="Disordered" evidence="9">
    <location>
        <begin position="437"/>
        <end position="491"/>
    </location>
</feature>
<evidence type="ECO:0000256" key="4">
    <source>
        <dbReference type="ARBA" id="ARBA00022801"/>
    </source>
</evidence>
<proteinExistence type="predicted"/>
<keyword evidence="3 7" id="KW-0863">Zinc-finger</keyword>
<dbReference type="GO" id="GO:0006974">
    <property type="term" value="P:DNA damage response"/>
    <property type="evidence" value="ECO:0007669"/>
    <property type="project" value="TreeGrafter"/>
</dbReference>
<evidence type="ECO:0000313" key="12">
    <source>
        <dbReference type="EMBL" id="WWD07924.1"/>
    </source>
</evidence>
<evidence type="ECO:0000259" key="10">
    <source>
        <dbReference type="PROSITE" id="PS50089"/>
    </source>
</evidence>
<keyword evidence="1" id="KW-0479">Metal-binding</keyword>
<keyword evidence="5" id="KW-0862">Zinc</keyword>
<dbReference type="InterPro" id="IPR014001">
    <property type="entry name" value="Helicase_ATP-bd"/>
</dbReference>
<evidence type="ECO:0000256" key="8">
    <source>
        <dbReference type="SAM" id="Coils"/>
    </source>
</evidence>
<reference evidence="12 13" key="1">
    <citation type="submission" date="2024-01" db="EMBL/GenBank/DDBJ databases">
        <title>Comparative genomics of Cryptococcus and Kwoniella reveals pathogenesis evolution and contrasting modes of karyotype evolution via chromosome fusion or intercentromeric recombination.</title>
        <authorList>
            <person name="Coelho M.A."/>
            <person name="David-Palma M."/>
            <person name="Shea T."/>
            <person name="Bowers K."/>
            <person name="McGinley-Smith S."/>
            <person name="Mohammad A.W."/>
            <person name="Gnirke A."/>
            <person name="Yurkov A.M."/>
            <person name="Nowrousian M."/>
            <person name="Sun S."/>
            <person name="Cuomo C.A."/>
            <person name="Heitman J."/>
        </authorList>
    </citation>
    <scope>NUCLEOTIDE SEQUENCE [LARGE SCALE GENOMIC DNA]</scope>
    <source>
        <strain evidence="12 13">PYCC6329</strain>
    </source>
</reference>
<dbReference type="InterPro" id="IPR059033">
    <property type="entry name" value="C144_05_dom"/>
</dbReference>
<dbReference type="InterPro" id="IPR000330">
    <property type="entry name" value="SNF2_N"/>
</dbReference>
<organism evidence="12 13">
    <name type="scientific">Kwoniella europaea PYCC6329</name>
    <dbReference type="NCBI Taxonomy" id="1423913"/>
    <lineage>
        <taxon>Eukaryota</taxon>
        <taxon>Fungi</taxon>
        <taxon>Dikarya</taxon>
        <taxon>Basidiomycota</taxon>
        <taxon>Agaricomycotina</taxon>
        <taxon>Tremellomycetes</taxon>
        <taxon>Tremellales</taxon>
        <taxon>Cryptococcaceae</taxon>
        <taxon>Kwoniella</taxon>
    </lineage>
</organism>
<dbReference type="Proteomes" id="UP001358614">
    <property type="component" value="Chromosome 1"/>
</dbReference>
<evidence type="ECO:0000256" key="9">
    <source>
        <dbReference type="SAM" id="MobiDB-lite"/>
    </source>
</evidence>
<name>A0AAX4KPB7_9TREE</name>
<dbReference type="GO" id="GO:0005634">
    <property type="term" value="C:nucleus"/>
    <property type="evidence" value="ECO:0007669"/>
    <property type="project" value="TreeGrafter"/>
</dbReference>
<dbReference type="PANTHER" id="PTHR45865:SF1">
    <property type="entry name" value="E3 UBIQUITIN-PROTEIN LIGASE SHPRH"/>
    <property type="match status" value="1"/>
</dbReference>
<dbReference type="GO" id="GO:0008270">
    <property type="term" value="F:zinc ion binding"/>
    <property type="evidence" value="ECO:0007669"/>
    <property type="project" value="UniProtKB-KW"/>
</dbReference>
<keyword evidence="6" id="KW-0067">ATP-binding</keyword>
<dbReference type="KEGG" id="ker:91104832"/>
<dbReference type="Pfam" id="PF13920">
    <property type="entry name" value="zf-C3HC4_3"/>
    <property type="match status" value="1"/>
</dbReference>
<dbReference type="SMART" id="SM00184">
    <property type="entry name" value="RING"/>
    <property type="match status" value="1"/>
</dbReference>
<dbReference type="GO" id="GO:0005524">
    <property type="term" value="F:ATP binding"/>
    <property type="evidence" value="ECO:0007669"/>
    <property type="project" value="InterPro"/>
</dbReference>
<dbReference type="SUPFAM" id="SSF52540">
    <property type="entry name" value="P-loop containing nucleoside triphosphate hydrolases"/>
    <property type="match status" value="2"/>
</dbReference>
<evidence type="ECO:0000256" key="3">
    <source>
        <dbReference type="ARBA" id="ARBA00022771"/>
    </source>
</evidence>
<feature type="domain" description="RING-type" evidence="10">
    <location>
        <begin position="1359"/>
        <end position="1401"/>
    </location>
</feature>
<dbReference type="Pfam" id="PF00271">
    <property type="entry name" value="Helicase_C"/>
    <property type="match status" value="1"/>
</dbReference>
<dbReference type="InterPro" id="IPR001841">
    <property type="entry name" value="Znf_RING"/>
</dbReference>
<gene>
    <name evidence="12" type="ORF">V865_006031</name>
</gene>
<keyword evidence="8" id="KW-0175">Coiled coil</keyword>
<dbReference type="GO" id="GO:0000209">
    <property type="term" value="P:protein polyubiquitination"/>
    <property type="evidence" value="ECO:0007669"/>
    <property type="project" value="TreeGrafter"/>
</dbReference>
<dbReference type="SMART" id="SM00487">
    <property type="entry name" value="DEXDc"/>
    <property type="match status" value="1"/>
</dbReference>
<accession>A0AAX4KPB7</accession>
<dbReference type="Gene3D" id="3.40.50.10810">
    <property type="entry name" value="Tandem AAA-ATPase domain"/>
    <property type="match status" value="2"/>
</dbReference>
<dbReference type="GO" id="GO:0061630">
    <property type="term" value="F:ubiquitin protein ligase activity"/>
    <property type="evidence" value="ECO:0007669"/>
    <property type="project" value="TreeGrafter"/>
</dbReference>
<dbReference type="InterPro" id="IPR049730">
    <property type="entry name" value="SNF2/RAD54-like_C"/>
</dbReference>
<dbReference type="InterPro" id="IPR001650">
    <property type="entry name" value="Helicase_C-like"/>
</dbReference>
<evidence type="ECO:0000313" key="13">
    <source>
        <dbReference type="Proteomes" id="UP001358614"/>
    </source>
</evidence>
<evidence type="ECO:0000259" key="11">
    <source>
        <dbReference type="PROSITE" id="PS51194"/>
    </source>
</evidence>
<keyword evidence="13" id="KW-1185">Reference proteome</keyword>
<dbReference type="EMBL" id="CP144089">
    <property type="protein sequence ID" value="WWD07924.1"/>
    <property type="molecule type" value="Genomic_DNA"/>
</dbReference>
<dbReference type="InterPro" id="IPR017907">
    <property type="entry name" value="Znf_RING_CS"/>
</dbReference>
<dbReference type="SUPFAM" id="SSF57850">
    <property type="entry name" value="RING/U-box"/>
    <property type="match status" value="1"/>
</dbReference>
<dbReference type="CDD" id="cd16449">
    <property type="entry name" value="RING-HC"/>
    <property type="match status" value="1"/>
</dbReference>
<dbReference type="InterPro" id="IPR038718">
    <property type="entry name" value="SNF2-like_sf"/>
</dbReference>
<dbReference type="PROSITE" id="PS00518">
    <property type="entry name" value="ZF_RING_1"/>
    <property type="match status" value="1"/>
</dbReference>
<dbReference type="CDD" id="cd18793">
    <property type="entry name" value="SF2_C_SNF"/>
    <property type="match status" value="1"/>
</dbReference>
<dbReference type="GeneID" id="91104832"/>
<evidence type="ECO:0000256" key="2">
    <source>
        <dbReference type="ARBA" id="ARBA00022741"/>
    </source>
</evidence>
<feature type="region of interest" description="Disordered" evidence="9">
    <location>
        <begin position="362"/>
        <end position="393"/>
    </location>
</feature>
<evidence type="ECO:0000256" key="5">
    <source>
        <dbReference type="ARBA" id="ARBA00022833"/>
    </source>
</evidence>
<dbReference type="PROSITE" id="PS50089">
    <property type="entry name" value="ZF_RING_2"/>
    <property type="match status" value="1"/>
</dbReference>
<dbReference type="Gene3D" id="3.30.40.10">
    <property type="entry name" value="Zinc/RING finger domain, C3HC4 (zinc finger)"/>
    <property type="match status" value="1"/>
</dbReference>
<dbReference type="PROSITE" id="PS51194">
    <property type="entry name" value="HELICASE_CTER"/>
    <property type="match status" value="1"/>
</dbReference>
<feature type="domain" description="Helicase C-terminal" evidence="11">
    <location>
        <begin position="1503"/>
        <end position="1656"/>
    </location>
</feature>
<feature type="region of interest" description="Disordered" evidence="9">
    <location>
        <begin position="1113"/>
        <end position="1135"/>
    </location>
</feature>
<dbReference type="InterPro" id="IPR013083">
    <property type="entry name" value="Znf_RING/FYVE/PHD"/>
</dbReference>
<dbReference type="PANTHER" id="PTHR45865">
    <property type="entry name" value="E3 UBIQUITIN-PROTEIN LIGASE SHPRH FAMILY MEMBER"/>
    <property type="match status" value="1"/>
</dbReference>